<reference evidence="1 2" key="1">
    <citation type="submission" date="2015-01" db="EMBL/GenBank/DDBJ databases">
        <authorList>
            <person name="Filippidou S."/>
            <person name="Jeanneret N."/>
            <person name="Russel-Delif L."/>
            <person name="Junier T."/>
            <person name="Wunderlin T."/>
            <person name="Molina V."/>
            <person name="Johnson S.L."/>
            <person name="Davenport K.W."/>
            <person name="Chain P.S."/>
            <person name="Dorador C."/>
            <person name="Junier P."/>
        </authorList>
    </citation>
    <scope>NUCLEOTIDE SEQUENCE [LARGE SCALE GENOMIC DNA]</scope>
    <source>
        <strain evidence="1 2">Et7/4</strain>
    </source>
</reference>
<proteinExistence type="predicted"/>
<protein>
    <submittedName>
        <fullName evidence="1">Uncharacterized protein</fullName>
    </submittedName>
</protein>
<dbReference type="PATRIC" id="fig|1462.6.peg.3132"/>
<organism evidence="1 2">
    <name type="scientific">Geobacillus kaustophilus</name>
    <dbReference type="NCBI Taxonomy" id="1462"/>
    <lineage>
        <taxon>Bacteria</taxon>
        <taxon>Bacillati</taxon>
        <taxon>Bacillota</taxon>
        <taxon>Bacilli</taxon>
        <taxon>Bacillales</taxon>
        <taxon>Anoxybacillaceae</taxon>
        <taxon>Geobacillus</taxon>
        <taxon>Geobacillus thermoleovorans group</taxon>
    </lineage>
</organism>
<dbReference type="AlphaFoldDB" id="A0A0D8BWW5"/>
<evidence type="ECO:0000313" key="2">
    <source>
        <dbReference type="Proteomes" id="UP000032522"/>
    </source>
</evidence>
<sequence>MSVHLGMPSWREFALKYLEFIYKNKQMTLMDFKTKESLKTEDTKKL</sequence>
<name>A0A0D8BWW5_GEOKU</name>
<comment type="caution">
    <text evidence="1">The sequence shown here is derived from an EMBL/GenBank/DDBJ whole genome shotgun (WGS) entry which is preliminary data.</text>
</comment>
<dbReference type="Proteomes" id="UP000032522">
    <property type="component" value="Unassembled WGS sequence"/>
</dbReference>
<dbReference type="EMBL" id="JYBP01000003">
    <property type="protein sequence ID" value="KJE28630.1"/>
    <property type="molecule type" value="Genomic_DNA"/>
</dbReference>
<accession>A0A0D8BWW5</accession>
<evidence type="ECO:0000313" key="1">
    <source>
        <dbReference type="EMBL" id="KJE28630.1"/>
    </source>
</evidence>
<gene>
    <name evidence="1" type="ORF">LG52_2836</name>
</gene>